<dbReference type="InterPro" id="IPR036737">
    <property type="entry name" value="OmpA-like_sf"/>
</dbReference>
<dbReference type="EMBL" id="JADILV010000068">
    <property type="protein sequence ID" value="MBO8484313.1"/>
    <property type="molecule type" value="Genomic_DNA"/>
</dbReference>
<dbReference type="Pfam" id="PF12099">
    <property type="entry name" value="DUF3575"/>
    <property type="match status" value="1"/>
</dbReference>
<dbReference type="GO" id="GO:0016020">
    <property type="term" value="C:membrane"/>
    <property type="evidence" value="ECO:0007669"/>
    <property type="project" value="UniProtKB-UniRule"/>
</dbReference>
<gene>
    <name evidence="4" type="ORF">IAB75_09410</name>
</gene>
<feature type="signal peptide" evidence="2">
    <location>
        <begin position="1"/>
        <end position="21"/>
    </location>
</feature>
<accession>A0A940IJL6</accession>
<evidence type="ECO:0000256" key="1">
    <source>
        <dbReference type="PROSITE-ProRule" id="PRU00473"/>
    </source>
</evidence>
<dbReference type="Pfam" id="PF00691">
    <property type="entry name" value="OmpA"/>
    <property type="match status" value="1"/>
</dbReference>
<organism evidence="4 5">
    <name type="scientific">Candidatus Cryptobacteroides avicola</name>
    <dbReference type="NCBI Taxonomy" id="2840757"/>
    <lineage>
        <taxon>Bacteria</taxon>
        <taxon>Pseudomonadati</taxon>
        <taxon>Bacteroidota</taxon>
        <taxon>Bacteroidia</taxon>
        <taxon>Bacteroidales</taxon>
        <taxon>Candidatus Cryptobacteroides</taxon>
    </lineage>
</organism>
<evidence type="ECO:0000256" key="2">
    <source>
        <dbReference type="SAM" id="SignalP"/>
    </source>
</evidence>
<dbReference type="SUPFAM" id="SSF103088">
    <property type="entry name" value="OmpA-like"/>
    <property type="match status" value="1"/>
</dbReference>
<feature type="chain" id="PRO_5037488542" evidence="2">
    <location>
        <begin position="22"/>
        <end position="407"/>
    </location>
</feature>
<keyword evidence="1" id="KW-0472">Membrane</keyword>
<comment type="caution">
    <text evidence="4">The sequence shown here is derived from an EMBL/GenBank/DDBJ whole genome shotgun (WGS) entry which is preliminary data.</text>
</comment>
<evidence type="ECO:0000259" key="3">
    <source>
        <dbReference type="PROSITE" id="PS51123"/>
    </source>
</evidence>
<dbReference type="PROSITE" id="PS51123">
    <property type="entry name" value="OMPA_2"/>
    <property type="match status" value="1"/>
</dbReference>
<sequence length="407" mass="45462">MNKVVVVLLAAVAFPASLFCAVNTGTVETGSVRDTSALSVYFRFDSAKIDTSYMENGVTLDTVLALLSKPYFTHDTLTITAAASPDGKSGYNLILSRRRAESVRDYLLRSVPGLTADRIRIDAVGEDWAGLKSLVLKDSRFPNREIVLDIIDSDHRDDTKEMSLRAIPGVFGYLIKNHLYYLRSATLAIPVRPPFDSIPGSVTLPPYVEIPAGGGSVAYPAPAEPEIRKLVAAFRTNLLVPAMNAGLEVPIGNSWSVAADYYFPWIWPPKQNRWCVELLGWSLEGRYWFGRDRTAEDRLSGHSVGLYAGGGYYDFEKDWKGVQGEYMNVGVDYLYALPVGRKKNLRFEFTLGVGYIRSWVRPYEVKHEYGDLIKDTQEKRVNWFGPTKLAVSFVVPIYMKDKKGGAR</sequence>
<evidence type="ECO:0000313" key="5">
    <source>
        <dbReference type="Proteomes" id="UP000725002"/>
    </source>
</evidence>
<reference evidence="4" key="2">
    <citation type="journal article" date="2021" name="PeerJ">
        <title>Extensive microbial diversity within the chicken gut microbiome revealed by metagenomics and culture.</title>
        <authorList>
            <person name="Gilroy R."/>
            <person name="Ravi A."/>
            <person name="Getino M."/>
            <person name="Pursley I."/>
            <person name="Horton D.L."/>
            <person name="Alikhan N.F."/>
            <person name="Baker D."/>
            <person name="Gharbi K."/>
            <person name="Hall N."/>
            <person name="Watson M."/>
            <person name="Adriaenssens E.M."/>
            <person name="Foster-Nyarko E."/>
            <person name="Jarju S."/>
            <person name="Secka A."/>
            <person name="Antonio M."/>
            <person name="Oren A."/>
            <person name="Chaudhuri R.R."/>
            <person name="La Ragione R."/>
            <person name="Hildebrand F."/>
            <person name="Pallen M.J."/>
        </authorList>
    </citation>
    <scope>NUCLEOTIDE SEQUENCE</scope>
    <source>
        <strain evidence="4">G3-8215</strain>
    </source>
</reference>
<reference evidence="4" key="1">
    <citation type="submission" date="2020-10" db="EMBL/GenBank/DDBJ databases">
        <authorList>
            <person name="Gilroy R."/>
        </authorList>
    </citation>
    <scope>NUCLEOTIDE SEQUENCE</scope>
    <source>
        <strain evidence="4">G3-8215</strain>
    </source>
</reference>
<evidence type="ECO:0000313" key="4">
    <source>
        <dbReference type="EMBL" id="MBO8484313.1"/>
    </source>
</evidence>
<feature type="domain" description="OmpA-like" evidence="3">
    <location>
        <begin position="29"/>
        <end position="154"/>
    </location>
</feature>
<dbReference type="Proteomes" id="UP000725002">
    <property type="component" value="Unassembled WGS sequence"/>
</dbReference>
<name>A0A940IJL6_9BACT</name>
<dbReference type="InterPro" id="IPR006665">
    <property type="entry name" value="OmpA-like"/>
</dbReference>
<keyword evidence="2" id="KW-0732">Signal</keyword>
<protein>
    <submittedName>
        <fullName evidence="4">DUF3575 domain-containing protein</fullName>
    </submittedName>
</protein>
<dbReference type="Gene3D" id="3.30.1330.60">
    <property type="entry name" value="OmpA-like domain"/>
    <property type="match status" value="1"/>
</dbReference>
<proteinExistence type="predicted"/>
<dbReference type="InterPro" id="IPR021958">
    <property type="entry name" value="DUF3575"/>
</dbReference>
<dbReference type="AlphaFoldDB" id="A0A940IJL6"/>